<sequence length="460" mass="49709">MERESTDRVALREALRERTRGVPTVPIRRPARTPDAETLGQVVQFGLQRLDEAADALCAVDTHGILLRDALTYVHRLEHGAWMPSAASMLRTSGAPKDQLADWLAVVRNLYVAFWRGVAAVPSAVALWGTALGDPPTPRSINWWLCAHFGDGAAPDFGQTAFKEPWEWAGAAADIVEALWRRAPAGDRVPDVWTARRTTLWQRGACAPEALFVLAVADDLPASSVHAMPHEAMITRTAVLYAAERLPDDGRYHLRVVCHASSTMALAPAPYDTDGTTEHEDGSRAQIFVATNAGTMLAPLDMPSSVPWTPVEAVWRWLASIADDDRPAVGLISSLLAPPAAPTISSDHLSRGRLLAEAVRAAILGDPRAHAIHAVAVDTHDQSMPPLRTAERVGGATARAAGAVRDAIHARGRHLVGPVRVVAMDACLLDALLIDFWHRWRRNTTGAQSTTYTRPAVSAA</sequence>
<reference evidence="1" key="1">
    <citation type="journal article" date="2018" name="Nat. Commun.">
        <title>Diversity and evolution of the emerging Pandoraviridae family.</title>
        <authorList>
            <person name="Legendre M."/>
            <person name="Fabre E."/>
            <person name="Poirot O."/>
            <person name="Jeudy S."/>
            <person name="Lartigue A."/>
            <person name="Alempic J.M."/>
            <person name="Beucher L."/>
            <person name="Philippe N."/>
            <person name="Bertaux L."/>
            <person name="Christo-Foroux E."/>
            <person name="Labadie K."/>
            <person name="Coute Y."/>
            <person name="Abergel C."/>
            <person name="Claverie J.M."/>
        </authorList>
    </citation>
    <scope>NUCLEOTIDE SEQUENCE [LARGE SCALE GENOMIC DNA]</scope>
    <source>
        <strain evidence="1">Quercus</strain>
    </source>
</reference>
<dbReference type="RefSeq" id="YP_009483141.1">
    <property type="nucleotide sequence ID" value="NC_037667.1"/>
</dbReference>
<dbReference type="Proteomes" id="UP000248852">
    <property type="component" value="Segment"/>
</dbReference>
<organism evidence="1">
    <name type="scientific">Pandoravirus quercus</name>
    <dbReference type="NCBI Taxonomy" id="2107709"/>
    <lineage>
        <taxon>Viruses</taxon>
        <taxon>Pandoravirus</taxon>
    </lineage>
</organism>
<gene>
    <name evidence="1" type="ORF">pqer_cds_450</name>
</gene>
<dbReference type="KEGG" id="vg:36844013"/>
<accession>A0A2U7U908</accession>
<proteinExistence type="predicted"/>
<dbReference type="EMBL" id="MG011689">
    <property type="protein sequence ID" value="AVK74872.1"/>
    <property type="molecule type" value="Genomic_DNA"/>
</dbReference>
<evidence type="ECO:0000313" key="1">
    <source>
        <dbReference type="EMBL" id="AVK74872.1"/>
    </source>
</evidence>
<protein>
    <submittedName>
        <fullName evidence="1">Uncharacterized protein</fullName>
    </submittedName>
</protein>
<name>A0A2U7U908_9VIRU</name>
<dbReference type="GeneID" id="36844013"/>